<protein>
    <submittedName>
        <fullName evidence="2">Uncharacterized protein</fullName>
    </submittedName>
</protein>
<feature type="region of interest" description="Disordered" evidence="1">
    <location>
        <begin position="51"/>
        <end position="74"/>
    </location>
</feature>
<dbReference type="EMBL" id="CAXAMN010001192">
    <property type="protein sequence ID" value="CAK8993090.1"/>
    <property type="molecule type" value="Genomic_DNA"/>
</dbReference>
<feature type="region of interest" description="Disordered" evidence="1">
    <location>
        <begin position="99"/>
        <end position="125"/>
    </location>
</feature>
<feature type="region of interest" description="Disordered" evidence="1">
    <location>
        <begin position="291"/>
        <end position="310"/>
    </location>
</feature>
<evidence type="ECO:0000313" key="3">
    <source>
        <dbReference type="Proteomes" id="UP001642484"/>
    </source>
</evidence>
<gene>
    <name evidence="2" type="ORF">CCMP2556_LOCUS3116</name>
</gene>
<organism evidence="2 3">
    <name type="scientific">Durusdinium trenchii</name>
    <dbReference type="NCBI Taxonomy" id="1381693"/>
    <lineage>
        <taxon>Eukaryota</taxon>
        <taxon>Sar</taxon>
        <taxon>Alveolata</taxon>
        <taxon>Dinophyceae</taxon>
        <taxon>Suessiales</taxon>
        <taxon>Symbiodiniaceae</taxon>
        <taxon>Durusdinium</taxon>
    </lineage>
</organism>
<evidence type="ECO:0000256" key="1">
    <source>
        <dbReference type="SAM" id="MobiDB-lite"/>
    </source>
</evidence>
<comment type="caution">
    <text evidence="2">The sequence shown here is derived from an EMBL/GenBank/DDBJ whole genome shotgun (WGS) entry which is preliminary data.</text>
</comment>
<sequence>MSSRLCLARANRAGARALRAAGTFLRAAGPGARAGTRRLWTACFGPGGCRATGRNLPNSGPEQPKPRPQSAPSRFTSRLDTLEDQLLVPPSPVRLPVVEQQEELPQAQARAGSRRRGRHARGEKPNYSAGMWWKRREDPGKDVFQQWLLATAAKEPRGGAVLTEPMLKTLKSELKLKFRQFQEEMPFFSAQDLYENKILFSHYGVKVRSQARKEAAQKEGKEVKEEKVVRSKTHRRPSTNPTLLSVKSMATRLQDSQNAIPETKETREFLYMLRREQGNEIYEGLRKAYYHTKEVPPEAPPTRSQSHRRL</sequence>
<dbReference type="Proteomes" id="UP001642484">
    <property type="component" value="Unassembled WGS sequence"/>
</dbReference>
<accession>A0ABP0HSF0</accession>
<feature type="compositionally biased region" description="Basic residues" evidence="1">
    <location>
        <begin position="112"/>
        <end position="121"/>
    </location>
</feature>
<evidence type="ECO:0000313" key="2">
    <source>
        <dbReference type="EMBL" id="CAK8993090.1"/>
    </source>
</evidence>
<reference evidence="2 3" key="1">
    <citation type="submission" date="2024-02" db="EMBL/GenBank/DDBJ databases">
        <authorList>
            <person name="Chen Y."/>
            <person name="Shah S."/>
            <person name="Dougan E. K."/>
            <person name="Thang M."/>
            <person name="Chan C."/>
        </authorList>
    </citation>
    <scope>NUCLEOTIDE SEQUENCE [LARGE SCALE GENOMIC DNA]</scope>
</reference>
<keyword evidence="3" id="KW-1185">Reference proteome</keyword>
<name>A0ABP0HSF0_9DINO</name>
<proteinExistence type="predicted"/>